<keyword evidence="10 13" id="KW-1133">Transmembrane helix</keyword>
<evidence type="ECO:0000256" key="7">
    <source>
        <dbReference type="ARBA" id="ARBA00022692"/>
    </source>
</evidence>
<evidence type="ECO:0000256" key="1">
    <source>
        <dbReference type="ARBA" id="ARBA00001946"/>
    </source>
</evidence>
<keyword evidence="8" id="KW-0256">Endoplasmic reticulum</keyword>
<feature type="transmembrane region" description="Helical" evidence="13">
    <location>
        <begin position="24"/>
        <end position="40"/>
    </location>
</feature>
<dbReference type="EC" id="2.5.1.87" evidence="5"/>
<dbReference type="InterPro" id="IPR036424">
    <property type="entry name" value="UPP_synth-like_sf"/>
</dbReference>
<dbReference type="PANTHER" id="PTHR21528:SF0">
    <property type="entry name" value="DEHYDRODOLICHYL DIPHOSPHATE SYNTHASE COMPLEX SUBUNIT NUS1"/>
    <property type="match status" value="1"/>
</dbReference>
<organism evidence="14 15">
    <name type="scientific">Aquatica leii</name>
    <dbReference type="NCBI Taxonomy" id="1421715"/>
    <lineage>
        <taxon>Eukaryota</taxon>
        <taxon>Metazoa</taxon>
        <taxon>Ecdysozoa</taxon>
        <taxon>Arthropoda</taxon>
        <taxon>Hexapoda</taxon>
        <taxon>Insecta</taxon>
        <taxon>Pterygota</taxon>
        <taxon>Neoptera</taxon>
        <taxon>Endopterygota</taxon>
        <taxon>Coleoptera</taxon>
        <taxon>Polyphaga</taxon>
        <taxon>Elateriformia</taxon>
        <taxon>Elateroidea</taxon>
        <taxon>Lampyridae</taxon>
        <taxon>Luciolinae</taxon>
        <taxon>Aquatica</taxon>
    </lineage>
</organism>
<dbReference type="PANTHER" id="PTHR21528">
    <property type="entry name" value="DEHYDRODOLICHYL DIPHOSPHATE SYNTHASE COMPLEX SUBUNIT NUS1"/>
    <property type="match status" value="1"/>
</dbReference>
<dbReference type="EMBL" id="JARPUR010000002">
    <property type="protein sequence ID" value="KAK4883295.1"/>
    <property type="molecule type" value="Genomic_DNA"/>
</dbReference>
<keyword evidence="15" id="KW-1185">Reference proteome</keyword>
<keyword evidence="6" id="KW-0808">Transferase</keyword>
<evidence type="ECO:0000256" key="4">
    <source>
        <dbReference type="ARBA" id="ARBA00005432"/>
    </source>
</evidence>
<evidence type="ECO:0000256" key="2">
    <source>
        <dbReference type="ARBA" id="ARBA00004586"/>
    </source>
</evidence>
<dbReference type="AlphaFoldDB" id="A0AAN7Q8Z2"/>
<proteinExistence type="inferred from homology"/>
<evidence type="ECO:0000256" key="11">
    <source>
        <dbReference type="ARBA" id="ARBA00023136"/>
    </source>
</evidence>
<evidence type="ECO:0000313" key="14">
    <source>
        <dbReference type="EMBL" id="KAK4883295.1"/>
    </source>
</evidence>
<protein>
    <recommendedName>
        <fullName evidence="5">ditrans,polycis-polyprenyl diphosphate synthase [(2E,6E)-farnesyldiphosphate specific]</fullName>
        <ecNumber evidence="5">2.5.1.87</ecNumber>
    </recommendedName>
</protein>
<dbReference type="SUPFAM" id="SSF64005">
    <property type="entry name" value="Undecaprenyl diphosphate synthase"/>
    <property type="match status" value="1"/>
</dbReference>
<keyword evidence="9" id="KW-0460">Magnesium</keyword>
<comment type="pathway">
    <text evidence="3">Protein modification; protein glycosylation.</text>
</comment>
<comment type="cofactor">
    <cofactor evidence="1">
        <name>Mg(2+)</name>
        <dbReference type="ChEBI" id="CHEBI:18420"/>
    </cofactor>
</comment>
<dbReference type="InterPro" id="IPR038887">
    <property type="entry name" value="Nus1/NgBR"/>
</dbReference>
<evidence type="ECO:0000256" key="3">
    <source>
        <dbReference type="ARBA" id="ARBA00004922"/>
    </source>
</evidence>
<dbReference type="Proteomes" id="UP001353858">
    <property type="component" value="Unassembled WGS sequence"/>
</dbReference>
<comment type="similarity">
    <text evidence="4">Belongs to the UPP synthase family.</text>
</comment>
<keyword evidence="11 13" id="KW-0472">Membrane</keyword>
<comment type="catalytic activity">
    <reaction evidence="12">
        <text>n isopentenyl diphosphate + (2E,6E)-farnesyl diphosphate = a di-trans,poly-cis-polyprenyl diphosphate + n diphosphate</text>
        <dbReference type="Rhea" id="RHEA:53008"/>
        <dbReference type="Rhea" id="RHEA-COMP:19494"/>
        <dbReference type="ChEBI" id="CHEBI:33019"/>
        <dbReference type="ChEBI" id="CHEBI:128769"/>
        <dbReference type="ChEBI" id="CHEBI:136960"/>
        <dbReference type="ChEBI" id="CHEBI:175763"/>
        <dbReference type="EC" id="2.5.1.87"/>
    </reaction>
</comment>
<evidence type="ECO:0000256" key="12">
    <source>
        <dbReference type="ARBA" id="ARBA00047353"/>
    </source>
</evidence>
<dbReference type="GO" id="GO:0045547">
    <property type="term" value="F:ditrans,polycis-polyprenyl diphosphate synthase [(2E,6E)-farnesyl diphosphate specific] activity"/>
    <property type="evidence" value="ECO:0007669"/>
    <property type="project" value="UniProtKB-EC"/>
</dbReference>
<keyword evidence="7 13" id="KW-0812">Transmembrane</keyword>
<dbReference type="GO" id="GO:1904423">
    <property type="term" value="C:dehydrodolichyl diphosphate synthase complex"/>
    <property type="evidence" value="ECO:0007669"/>
    <property type="project" value="InterPro"/>
</dbReference>
<reference evidence="15" key="1">
    <citation type="submission" date="2023-01" db="EMBL/GenBank/DDBJ databases">
        <title>Key to firefly adult light organ development and bioluminescence: homeobox transcription factors regulate luciferase expression and transportation to peroxisome.</title>
        <authorList>
            <person name="Fu X."/>
        </authorList>
    </citation>
    <scope>NUCLEOTIDE SEQUENCE [LARGE SCALE GENOMIC DNA]</scope>
</reference>
<evidence type="ECO:0000256" key="10">
    <source>
        <dbReference type="ARBA" id="ARBA00022989"/>
    </source>
</evidence>
<evidence type="ECO:0000313" key="15">
    <source>
        <dbReference type="Proteomes" id="UP001353858"/>
    </source>
</evidence>
<comment type="caution">
    <text evidence="14">The sequence shown here is derived from an EMBL/GenBank/DDBJ whole genome shotgun (WGS) entry which is preliminary data.</text>
</comment>
<evidence type="ECO:0000256" key="13">
    <source>
        <dbReference type="SAM" id="Phobius"/>
    </source>
</evidence>
<evidence type="ECO:0000256" key="6">
    <source>
        <dbReference type="ARBA" id="ARBA00022679"/>
    </source>
</evidence>
<dbReference type="Gene3D" id="3.40.1180.10">
    <property type="entry name" value="Decaprenyl diphosphate synthase-like"/>
    <property type="match status" value="1"/>
</dbReference>
<evidence type="ECO:0000256" key="8">
    <source>
        <dbReference type="ARBA" id="ARBA00022824"/>
    </source>
</evidence>
<sequence length="245" mass="29084">MFLNLFSYKTAYVVVHTLYEYFEFFYYTFLYYYQILLNIYHKYTKIQDRQFIAENVKIIKRIPIHVSIILANEEPSYNDLAKLVTWCVTSGITYISFYDHKGVLKKSQEKLQKAIEAKKCSDTYIIWYNGEHGYKNGFVGRKVYLRTFSLSDSRETIVNTAKRLCQGNVKEINLETVNKNLKDKYVFPDPELCLYCGNVFTLYGYPPWEVRLTEFIGIGTHHNINPRTFVRALYRFSKTEMRLGK</sequence>
<evidence type="ECO:0000256" key="9">
    <source>
        <dbReference type="ARBA" id="ARBA00022842"/>
    </source>
</evidence>
<name>A0AAN7Q8Z2_9COLE</name>
<dbReference type="GO" id="GO:0005789">
    <property type="term" value="C:endoplasmic reticulum membrane"/>
    <property type="evidence" value="ECO:0007669"/>
    <property type="project" value="UniProtKB-SubCell"/>
</dbReference>
<comment type="subcellular location">
    <subcellularLocation>
        <location evidence="2">Endoplasmic reticulum membrane</location>
    </subcellularLocation>
</comment>
<accession>A0AAN7Q8Z2</accession>
<evidence type="ECO:0000256" key="5">
    <source>
        <dbReference type="ARBA" id="ARBA00012596"/>
    </source>
</evidence>
<gene>
    <name evidence="14" type="ORF">RN001_006614</name>
</gene>